<evidence type="ECO:0000313" key="3">
    <source>
        <dbReference type="Proteomes" id="UP000238338"/>
    </source>
</evidence>
<comment type="caution">
    <text evidence="2">The sequence shown here is derived from an EMBL/GenBank/DDBJ whole genome shotgun (WGS) entry which is preliminary data.</text>
</comment>
<name>A0A2S8SBT0_9RHOB</name>
<protein>
    <recommendedName>
        <fullName evidence="4">DUF4156 domain-containing protein</fullName>
    </recommendedName>
</protein>
<dbReference type="Proteomes" id="UP000238338">
    <property type="component" value="Unassembled WGS sequence"/>
</dbReference>
<dbReference type="OrthoDB" id="7689238at2"/>
<feature type="signal peptide" evidence="1">
    <location>
        <begin position="1"/>
        <end position="19"/>
    </location>
</feature>
<dbReference type="RefSeq" id="WP_146111522.1">
    <property type="nucleotide sequence ID" value="NZ_PVEP01000001.1"/>
</dbReference>
<dbReference type="EMBL" id="PVEP01000001">
    <property type="protein sequence ID" value="PQV58254.1"/>
    <property type="molecule type" value="Genomic_DNA"/>
</dbReference>
<proteinExistence type="predicted"/>
<sequence>MIAKPFLAVPLLAALWACAPAPGFVSTPGVRDITAAEAAQCTYVSDFRVKPPVFGPFAAKGVDYARNQVRADAQDAGANAIIFDAAPGVTVYEVHAVAYRC</sequence>
<reference evidence="2 3" key="1">
    <citation type="submission" date="2018-02" db="EMBL/GenBank/DDBJ databases">
        <title>Genomic Encyclopedia of Archaeal and Bacterial Type Strains, Phase II (KMG-II): from individual species to whole genera.</title>
        <authorList>
            <person name="Goeker M."/>
        </authorList>
    </citation>
    <scope>NUCLEOTIDE SEQUENCE [LARGE SCALE GENOMIC DNA]</scope>
    <source>
        <strain evidence="2 3">DSM 18921</strain>
    </source>
</reference>
<dbReference type="AlphaFoldDB" id="A0A2S8SBT0"/>
<organism evidence="2 3">
    <name type="scientific">Albidovulum denitrificans</name>
    <dbReference type="NCBI Taxonomy" id="404881"/>
    <lineage>
        <taxon>Bacteria</taxon>
        <taxon>Pseudomonadati</taxon>
        <taxon>Pseudomonadota</taxon>
        <taxon>Alphaproteobacteria</taxon>
        <taxon>Rhodobacterales</taxon>
        <taxon>Paracoccaceae</taxon>
        <taxon>Albidovulum</taxon>
    </lineage>
</organism>
<gene>
    <name evidence="2" type="ORF">LX70_00061</name>
</gene>
<feature type="chain" id="PRO_5015517081" description="DUF4156 domain-containing protein" evidence="1">
    <location>
        <begin position="20"/>
        <end position="101"/>
    </location>
</feature>
<accession>A0A2S8SBT0</accession>
<evidence type="ECO:0000256" key="1">
    <source>
        <dbReference type="SAM" id="SignalP"/>
    </source>
</evidence>
<evidence type="ECO:0008006" key="4">
    <source>
        <dbReference type="Google" id="ProtNLM"/>
    </source>
</evidence>
<keyword evidence="3" id="KW-1185">Reference proteome</keyword>
<keyword evidence="1" id="KW-0732">Signal</keyword>
<evidence type="ECO:0000313" key="2">
    <source>
        <dbReference type="EMBL" id="PQV58254.1"/>
    </source>
</evidence>